<evidence type="ECO:0000313" key="2">
    <source>
        <dbReference type="Proteomes" id="UP000429607"/>
    </source>
</evidence>
<comment type="caution">
    <text evidence="1">The sequence shown here is derived from an EMBL/GenBank/DDBJ whole genome shotgun (WGS) entry which is preliminary data.</text>
</comment>
<protein>
    <submittedName>
        <fullName evidence="1">Uncharacterized protein</fullName>
    </submittedName>
</protein>
<dbReference type="Proteomes" id="UP000429607">
    <property type="component" value="Unassembled WGS sequence"/>
</dbReference>
<feature type="non-terminal residue" evidence="1">
    <location>
        <position position="1"/>
    </location>
</feature>
<dbReference type="AlphaFoldDB" id="A0A6A3H112"/>
<dbReference type="EMBL" id="QXFV01005948">
    <property type="protein sequence ID" value="KAE8963020.1"/>
    <property type="molecule type" value="Genomic_DNA"/>
</dbReference>
<name>A0A6A3H112_9STRA</name>
<organism evidence="1 2">
    <name type="scientific">Phytophthora rubi</name>
    <dbReference type="NCBI Taxonomy" id="129364"/>
    <lineage>
        <taxon>Eukaryota</taxon>
        <taxon>Sar</taxon>
        <taxon>Stramenopiles</taxon>
        <taxon>Oomycota</taxon>
        <taxon>Peronosporomycetes</taxon>
        <taxon>Peronosporales</taxon>
        <taxon>Peronosporaceae</taxon>
        <taxon>Phytophthora</taxon>
    </lineage>
</organism>
<sequence>VPLAAASDLPGEKTYSQEEAILYWENLEEKIDTSAEPPSKRVRGRPNVSKYINDIITAISERLAAASAPLPSTLTAGLSSHSLRRGSAAYTNASPQLAIQWISTRGAWLLDSLTKAFAYVGTTTREDQSVGKILAGYKDPHLPCTTPTVTTLKELLPGLEYAQLLTLRGQLFKNVSGFTDTSLNVDAAVLDAALASLMIHLGEVAAAVQKEQVATGLTSHYLYRFHEALDSTNAALGSRLSLDTCIAWGCQLRTSWETENFAQLGERSGGDTVVLAAAITQILSSIAAMQRTLHKLVAMQGDKPRSDASPTVCNCATTAPVVQSCRDVVVEAYSLAGCFYNWYTLELWHTATQKKQQFARADLKASINIMIIAAGRDLDVPLAPLDPEGVAYRLWKQAVWTLAEDLDGKANTVLGNIDGKGRSRTAGSLRKRWRKLRVNHRPAYDALCSTFIMRKASGAIVDRCTPDSHQWKQKDLES</sequence>
<gene>
    <name evidence="1" type="ORF">PR001_g29512</name>
</gene>
<proteinExistence type="predicted"/>
<reference evidence="1 2" key="1">
    <citation type="submission" date="2018-09" db="EMBL/GenBank/DDBJ databases">
        <title>Genomic investigation of the strawberry pathogen Phytophthora fragariae indicates pathogenicity is determined by transcriptional variation in three key races.</title>
        <authorList>
            <person name="Adams T.M."/>
            <person name="Armitage A.D."/>
            <person name="Sobczyk M.K."/>
            <person name="Bates H.J."/>
            <person name="Dunwell J.M."/>
            <person name="Nellist C.F."/>
            <person name="Harrison R.J."/>
        </authorList>
    </citation>
    <scope>NUCLEOTIDE SEQUENCE [LARGE SCALE GENOMIC DNA]</scope>
    <source>
        <strain evidence="1 2">SCRP249</strain>
    </source>
</reference>
<accession>A0A6A3H112</accession>
<evidence type="ECO:0000313" key="1">
    <source>
        <dbReference type="EMBL" id="KAE8963020.1"/>
    </source>
</evidence>